<keyword evidence="1" id="KW-1133">Transmembrane helix</keyword>
<evidence type="ECO:0000256" key="1">
    <source>
        <dbReference type="SAM" id="Phobius"/>
    </source>
</evidence>
<keyword evidence="1" id="KW-0812">Transmembrane</keyword>
<reference evidence="2 3" key="1">
    <citation type="journal article" date="2019" name="Genome Biol. Evol.">
        <title>Insights into the evolution of the New World diploid cottons (Gossypium, subgenus Houzingenia) based on genome sequencing.</title>
        <authorList>
            <person name="Grover C.E."/>
            <person name="Arick M.A. 2nd"/>
            <person name="Thrash A."/>
            <person name="Conover J.L."/>
            <person name="Sanders W.S."/>
            <person name="Peterson D.G."/>
            <person name="Frelichowski J.E."/>
            <person name="Scheffler J.A."/>
            <person name="Scheffler B.E."/>
            <person name="Wendel J.F."/>
        </authorList>
    </citation>
    <scope>NUCLEOTIDE SEQUENCE [LARGE SCALE GENOMIC DNA]</scope>
    <source>
        <strain evidence="2">27</strain>
        <tissue evidence="2">Leaf</tissue>
    </source>
</reference>
<keyword evidence="1" id="KW-0472">Membrane</keyword>
<dbReference type="AlphaFoldDB" id="A0A7J8QTU9"/>
<proteinExistence type="predicted"/>
<sequence length="83" mass="9597">MCDNLSMSNLFDVDHLLRQAICLLVVLAVLGTNSTMSFRNKLFHSFRIKPYKVIQMEDEDLKLLEGDVYREMIDGSPSIKFLE</sequence>
<name>A0A7J8QTU9_GOSDV</name>
<comment type="caution">
    <text evidence="2">The sequence shown here is derived from an EMBL/GenBank/DDBJ whole genome shotgun (WGS) entry which is preliminary data.</text>
</comment>
<accession>A0A7J8QTU9</accession>
<gene>
    <name evidence="2" type="ORF">Godav_017395</name>
</gene>
<organism evidence="2 3">
    <name type="scientific">Gossypium davidsonii</name>
    <name type="common">Davidson's cotton</name>
    <name type="synonym">Gossypium klotzschianum subsp. davidsonii</name>
    <dbReference type="NCBI Taxonomy" id="34287"/>
    <lineage>
        <taxon>Eukaryota</taxon>
        <taxon>Viridiplantae</taxon>
        <taxon>Streptophyta</taxon>
        <taxon>Embryophyta</taxon>
        <taxon>Tracheophyta</taxon>
        <taxon>Spermatophyta</taxon>
        <taxon>Magnoliopsida</taxon>
        <taxon>eudicotyledons</taxon>
        <taxon>Gunneridae</taxon>
        <taxon>Pentapetalae</taxon>
        <taxon>rosids</taxon>
        <taxon>malvids</taxon>
        <taxon>Malvales</taxon>
        <taxon>Malvaceae</taxon>
        <taxon>Malvoideae</taxon>
        <taxon>Gossypium</taxon>
    </lineage>
</organism>
<evidence type="ECO:0000313" key="3">
    <source>
        <dbReference type="Proteomes" id="UP000593561"/>
    </source>
</evidence>
<dbReference type="EMBL" id="JABFAC010000001">
    <property type="protein sequence ID" value="MBA0604753.1"/>
    <property type="molecule type" value="Genomic_DNA"/>
</dbReference>
<protein>
    <submittedName>
        <fullName evidence="2">Uncharacterized protein</fullName>
    </submittedName>
</protein>
<feature type="transmembrane region" description="Helical" evidence="1">
    <location>
        <begin position="16"/>
        <end position="38"/>
    </location>
</feature>
<keyword evidence="3" id="KW-1185">Reference proteome</keyword>
<evidence type="ECO:0000313" key="2">
    <source>
        <dbReference type="EMBL" id="MBA0604753.1"/>
    </source>
</evidence>
<dbReference type="Proteomes" id="UP000593561">
    <property type="component" value="Unassembled WGS sequence"/>
</dbReference>